<comment type="caution">
    <text evidence="5">The sequence shown here is derived from an EMBL/GenBank/DDBJ whole genome shotgun (WGS) entry which is preliminary data.</text>
</comment>
<dbReference type="PANTHER" id="PTHR21599">
    <property type="entry name" value="GLYCERATE KINASE"/>
    <property type="match status" value="1"/>
</dbReference>
<sequence length="370" mass="37704">MKWLIAPDSFKNCLRSPQVAAQLAAGIRDISPDDEIIELPLADGGEGTAEAAARAAGGTLESVPVTGPLGNPVEARFARLPAGTVVVEMAEAAGLERLPDGKNDPLRATTYGVGELFLKLLKNGTRDFVIGIGGSATVDGGLGFVQALGAVCRDAQGRIIPPGAGGGALSEVAALDCSALPPELVQARIRIGSDVTNPLTGPRGAARVFGPQKGAGPGQVETLEAGLRRWAELWRDAGDVPGDGAAGGLGFLLRRLGATTESGAELLLGLAGFDRKLAGTGWVVTGEGRTDRQSLDGKLCSVVAARAARAGVGTILCSGALEPGLDSKLFAAMFSIGSGPVSLAEAFAQTPENLRRMGRNLANLARKSSL</sequence>
<protein>
    <submittedName>
        <fullName evidence="5">Glycerate kinase</fullName>
    </submittedName>
</protein>
<dbReference type="Gene3D" id="3.40.50.10350">
    <property type="entry name" value="Glycerate kinase, domain 1"/>
    <property type="match status" value="1"/>
</dbReference>
<dbReference type="GO" id="GO:0031388">
    <property type="term" value="P:organic acid phosphorylation"/>
    <property type="evidence" value="ECO:0007669"/>
    <property type="project" value="UniProtKB-UniRule"/>
</dbReference>
<evidence type="ECO:0000256" key="3">
    <source>
        <dbReference type="ARBA" id="ARBA00022777"/>
    </source>
</evidence>
<keyword evidence="3 4" id="KW-0418">Kinase</keyword>
<evidence type="ECO:0000313" key="6">
    <source>
        <dbReference type="Proteomes" id="UP000435649"/>
    </source>
</evidence>
<dbReference type="Gene3D" id="3.90.1510.10">
    <property type="entry name" value="Glycerate kinase, domain 2"/>
    <property type="match status" value="1"/>
</dbReference>
<dbReference type="Pfam" id="PF02595">
    <property type="entry name" value="Gly_kinase"/>
    <property type="match status" value="1"/>
</dbReference>
<dbReference type="PANTHER" id="PTHR21599:SF0">
    <property type="entry name" value="GLYCERATE KINASE"/>
    <property type="match status" value="1"/>
</dbReference>
<dbReference type="SUPFAM" id="SSF110738">
    <property type="entry name" value="Glycerate kinase I"/>
    <property type="match status" value="1"/>
</dbReference>
<dbReference type="InterPro" id="IPR018197">
    <property type="entry name" value="Glycerate_kinase_RE-like"/>
</dbReference>
<dbReference type="EMBL" id="VUNS01000013">
    <property type="protein sequence ID" value="MST97903.1"/>
    <property type="molecule type" value="Genomic_DNA"/>
</dbReference>
<dbReference type="InterPro" id="IPR004381">
    <property type="entry name" value="Glycerate_kinase"/>
</dbReference>
<proteinExistence type="inferred from homology"/>
<evidence type="ECO:0000256" key="4">
    <source>
        <dbReference type="PIRNR" id="PIRNR006078"/>
    </source>
</evidence>
<accession>A0A844G425</accession>
<keyword evidence="2 4" id="KW-0808">Transferase</keyword>
<dbReference type="PIRSF" id="PIRSF006078">
    <property type="entry name" value="GlxK"/>
    <property type="match status" value="1"/>
</dbReference>
<name>A0A844G425_9BACT</name>
<evidence type="ECO:0000256" key="2">
    <source>
        <dbReference type="ARBA" id="ARBA00022679"/>
    </source>
</evidence>
<organism evidence="5 6">
    <name type="scientific">Victivallis lenta</name>
    <dbReference type="NCBI Taxonomy" id="2606640"/>
    <lineage>
        <taxon>Bacteria</taxon>
        <taxon>Pseudomonadati</taxon>
        <taxon>Lentisphaerota</taxon>
        <taxon>Lentisphaeria</taxon>
        <taxon>Victivallales</taxon>
        <taxon>Victivallaceae</taxon>
        <taxon>Victivallis</taxon>
    </lineage>
</organism>
<comment type="similarity">
    <text evidence="1 4">Belongs to the glycerate kinase type-1 family.</text>
</comment>
<evidence type="ECO:0000313" key="5">
    <source>
        <dbReference type="EMBL" id="MST97903.1"/>
    </source>
</evidence>
<dbReference type="GO" id="GO:0008887">
    <property type="term" value="F:glycerate kinase activity"/>
    <property type="evidence" value="ECO:0007669"/>
    <property type="project" value="UniProtKB-UniRule"/>
</dbReference>
<evidence type="ECO:0000256" key="1">
    <source>
        <dbReference type="ARBA" id="ARBA00006284"/>
    </source>
</evidence>
<dbReference type="RefSeq" id="WP_106055292.1">
    <property type="nucleotide sequence ID" value="NZ_VUNS01000013.1"/>
</dbReference>
<dbReference type="AlphaFoldDB" id="A0A844G425"/>
<dbReference type="Proteomes" id="UP000435649">
    <property type="component" value="Unassembled WGS sequence"/>
</dbReference>
<gene>
    <name evidence="5" type="ORF">FYJ85_12730</name>
</gene>
<dbReference type="InterPro" id="IPR036129">
    <property type="entry name" value="Glycerate_kinase_sf"/>
</dbReference>
<keyword evidence="6" id="KW-1185">Reference proteome</keyword>
<dbReference type="NCBIfam" id="TIGR00045">
    <property type="entry name" value="glycerate kinase"/>
    <property type="match status" value="1"/>
</dbReference>
<dbReference type="InterPro" id="IPR018193">
    <property type="entry name" value="Glyc_kinase_flavodox-like_fold"/>
</dbReference>
<reference evidence="5 6" key="1">
    <citation type="submission" date="2019-08" db="EMBL/GenBank/DDBJ databases">
        <title>In-depth cultivation of the pig gut microbiome towards novel bacterial diversity and tailored functional studies.</title>
        <authorList>
            <person name="Wylensek D."/>
            <person name="Hitch T.C.A."/>
            <person name="Clavel T."/>
        </authorList>
    </citation>
    <scope>NUCLEOTIDE SEQUENCE [LARGE SCALE GENOMIC DNA]</scope>
    <source>
        <strain evidence="5 6">BBE-744-WT-12</strain>
    </source>
</reference>